<dbReference type="GO" id="GO:0080037">
    <property type="term" value="P:negative regulation of cytokinin-activated signaling pathway"/>
    <property type="evidence" value="ECO:0007669"/>
    <property type="project" value="InterPro"/>
</dbReference>
<comment type="caution">
    <text evidence="2">The sequence shown here is derived from an EMBL/GenBank/DDBJ whole genome shotgun (WGS) entry which is preliminary data.</text>
</comment>
<dbReference type="CDD" id="cd22152">
    <property type="entry name" value="F-box_AtAFR-like"/>
    <property type="match status" value="1"/>
</dbReference>
<name>A0A7J0G113_9ERIC</name>
<evidence type="ECO:0000259" key="1">
    <source>
        <dbReference type="Pfam" id="PF00646"/>
    </source>
</evidence>
<dbReference type="Proteomes" id="UP000585474">
    <property type="component" value="Unassembled WGS sequence"/>
</dbReference>
<dbReference type="InterPro" id="IPR001810">
    <property type="entry name" value="F-box_dom"/>
</dbReference>
<dbReference type="InterPro" id="IPR044595">
    <property type="entry name" value="KMD1-4"/>
</dbReference>
<dbReference type="GO" id="GO:2000762">
    <property type="term" value="P:regulation of phenylpropanoid metabolic process"/>
    <property type="evidence" value="ECO:0007669"/>
    <property type="project" value="InterPro"/>
</dbReference>
<gene>
    <name evidence="2" type="ORF">Acr_16g0007620</name>
</gene>
<dbReference type="SMART" id="SM00612">
    <property type="entry name" value="Kelch"/>
    <property type="match status" value="2"/>
</dbReference>
<dbReference type="PANTHER" id="PTHR46407">
    <property type="entry name" value="OS02G0208700 PROTEIN"/>
    <property type="match status" value="1"/>
</dbReference>
<dbReference type="AlphaFoldDB" id="A0A7J0G113"/>
<dbReference type="PANTHER" id="PTHR46407:SF3">
    <property type="entry name" value="OS02G0208700 PROTEIN"/>
    <property type="match status" value="1"/>
</dbReference>
<proteinExistence type="predicted"/>
<dbReference type="Gene3D" id="1.20.1280.50">
    <property type="match status" value="1"/>
</dbReference>
<accession>A0A7J0G113</accession>
<dbReference type="Gene3D" id="2.120.10.80">
    <property type="entry name" value="Kelch-type beta propeller"/>
    <property type="match status" value="1"/>
</dbReference>
<dbReference type="InterPro" id="IPR015915">
    <property type="entry name" value="Kelch-typ_b-propeller"/>
</dbReference>
<dbReference type="SUPFAM" id="SSF117281">
    <property type="entry name" value="Kelch motif"/>
    <property type="match status" value="1"/>
</dbReference>
<dbReference type="EMBL" id="BJWL01000016">
    <property type="protein sequence ID" value="GFZ04138.1"/>
    <property type="molecule type" value="Genomic_DNA"/>
</dbReference>
<evidence type="ECO:0000313" key="2">
    <source>
        <dbReference type="EMBL" id="GFZ04138.1"/>
    </source>
</evidence>
<dbReference type="OrthoDB" id="191037at2759"/>
<feature type="domain" description="F-box" evidence="1">
    <location>
        <begin position="5"/>
        <end position="44"/>
    </location>
</feature>
<reference evidence="2 3" key="1">
    <citation type="submission" date="2019-07" db="EMBL/GenBank/DDBJ databases">
        <title>De Novo Assembly of kiwifruit Actinidia rufa.</title>
        <authorList>
            <person name="Sugita-Konishi S."/>
            <person name="Sato K."/>
            <person name="Mori E."/>
            <person name="Abe Y."/>
            <person name="Kisaki G."/>
            <person name="Hamano K."/>
            <person name="Suezawa K."/>
            <person name="Otani M."/>
            <person name="Fukuda T."/>
            <person name="Manabe T."/>
            <person name="Gomi K."/>
            <person name="Tabuchi M."/>
            <person name="Akimitsu K."/>
            <person name="Kataoka I."/>
        </authorList>
    </citation>
    <scope>NUCLEOTIDE SEQUENCE [LARGE SCALE GENOMIC DNA]</scope>
    <source>
        <strain evidence="3">cv. Fuchu</strain>
    </source>
</reference>
<dbReference type="Pfam" id="PF01344">
    <property type="entry name" value="Kelch_1"/>
    <property type="match status" value="2"/>
</dbReference>
<dbReference type="InterPro" id="IPR036047">
    <property type="entry name" value="F-box-like_dom_sf"/>
</dbReference>
<organism evidence="2 3">
    <name type="scientific">Actinidia rufa</name>
    <dbReference type="NCBI Taxonomy" id="165716"/>
    <lineage>
        <taxon>Eukaryota</taxon>
        <taxon>Viridiplantae</taxon>
        <taxon>Streptophyta</taxon>
        <taxon>Embryophyta</taxon>
        <taxon>Tracheophyta</taxon>
        <taxon>Spermatophyta</taxon>
        <taxon>Magnoliopsida</taxon>
        <taxon>eudicotyledons</taxon>
        <taxon>Gunneridae</taxon>
        <taxon>Pentapetalae</taxon>
        <taxon>asterids</taxon>
        <taxon>Ericales</taxon>
        <taxon>Actinidiaceae</taxon>
        <taxon>Actinidia</taxon>
    </lineage>
</organism>
<dbReference type="InterPro" id="IPR006652">
    <property type="entry name" value="Kelch_1"/>
</dbReference>
<keyword evidence="3" id="KW-1185">Reference proteome</keyword>
<sequence length="353" mass="39296">MDLIPGLPNEVALECLIRVPYNELSVAASVCRGWKAEIEMPLFRRHRKSSGLARPIRVLAQARVDPNQNSRVAKSLARAVYRLTLCDPETGHWSELPVMPGFPDGLPMFCHVLGVRSEVVVMGGCDPLTWQVLNSVMIYNFVSGMWRRGADIPGGNRLFFGCASDSDRMVYVAGGHDNEKNALRSAMMYDVMKDEWVSLPDMAKDRDECKGVFHRGKFHVISGYPTEAQGRFAKDAEEFDVTTWKWDRYDFLETAMCPRTCVDGGEGMLYMCHNGSVMAREGATWQVIGGLPADVANAAYVAAWQGKLLVIGCAQFGEPHRAYLMDLKSSTWTKIESPEEYSGYVQSGGCLEI</sequence>
<protein>
    <submittedName>
        <fullName evidence="2">Galactose oxidase/kelch repeat superfamily protein</fullName>
    </submittedName>
</protein>
<dbReference type="Pfam" id="PF00646">
    <property type="entry name" value="F-box"/>
    <property type="match status" value="1"/>
</dbReference>
<dbReference type="SUPFAM" id="SSF81383">
    <property type="entry name" value="F-box domain"/>
    <property type="match status" value="1"/>
</dbReference>
<evidence type="ECO:0000313" key="3">
    <source>
        <dbReference type="Proteomes" id="UP000585474"/>
    </source>
</evidence>